<dbReference type="PANTHER" id="PTHR10903:SF103">
    <property type="entry name" value="GTPASE IMAP FAMILY MEMBER GIMD1"/>
    <property type="match status" value="1"/>
</dbReference>
<dbReference type="InterPro" id="IPR001315">
    <property type="entry name" value="CARD"/>
</dbReference>
<reference evidence="8 9" key="1">
    <citation type="submission" date="2024-01" db="EMBL/GenBank/DDBJ databases">
        <title>The genome of the rayed Mediterranean limpet Patella caerulea (Linnaeus, 1758).</title>
        <authorList>
            <person name="Anh-Thu Weber A."/>
            <person name="Halstead-Nussloch G."/>
        </authorList>
    </citation>
    <scope>NUCLEOTIDE SEQUENCE [LARGE SCALE GENOMIC DNA]</scope>
    <source>
        <strain evidence="8">AATW-2023a</strain>
        <tissue evidence="8">Whole specimen</tissue>
    </source>
</reference>
<dbReference type="AlphaFoldDB" id="A0AAN8K6F0"/>
<evidence type="ECO:0000313" key="8">
    <source>
        <dbReference type="EMBL" id="KAK6186648.1"/>
    </source>
</evidence>
<keyword evidence="4" id="KW-0175">Coiled coil</keyword>
<dbReference type="Proteomes" id="UP001347796">
    <property type="component" value="Unassembled WGS sequence"/>
</dbReference>
<feature type="region of interest" description="Disordered" evidence="5">
    <location>
        <begin position="582"/>
        <end position="632"/>
    </location>
</feature>
<feature type="domain" description="AIG1-type G" evidence="7">
    <location>
        <begin position="1"/>
        <end position="209"/>
    </location>
</feature>
<dbReference type="PROSITE" id="PS50209">
    <property type="entry name" value="CARD"/>
    <property type="match status" value="1"/>
</dbReference>
<gene>
    <name evidence="8" type="ORF">SNE40_005934</name>
</gene>
<dbReference type="GO" id="GO:0042981">
    <property type="term" value="P:regulation of apoptotic process"/>
    <property type="evidence" value="ECO:0007669"/>
    <property type="project" value="InterPro"/>
</dbReference>
<accession>A0AAN8K6F0</accession>
<evidence type="ECO:0000256" key="3">
    <source>
        <dbReference type="ARBA" id="ARBA00023134"/>
    </source>
</evidence>
<dbReference type="Pfam" id="PF00619">
    <property type="entry name" value="CARD"/>
    <property type="match status" value="1"/>
</dbReference>
<dbReference type="InterPro" id="IPR027417">
    <property type="entry name" value="P-loop_NTPase"/>
</dbReference>
<feature type="coiled-coil region" evidence="4">
    <location>
        <begin position="216"/>
        <end position="318"/>
    </location>
</feature>
<evidence type="ECO:0000256" key="2">
    <source>
        <dbReference type="ARBA" id="ARBA00022741"/>
    </source>
</evidence>
<dbReference type="PROSITE" id="PS51720">
    <property type="entry name" value="G_AIG1"/>
    <property type="match status" value="1"/>
</dbReference>
<keyword evidence="2" id="KW-0547">Nucleotide-binding</keyword>
<keyword evidence="3" id="KW-0342">GTP-binding</keyword>
<dbReference type="Gene3D" id="1.10.533.10">
    <property type="entry name" value="Death Domain, Fas"/>
    <property type="match status" value="1"/>
</dbReference>
<evidence type="ECO:0000256" key="1">
    <source>
        <dbReference type="ARBA" id="ARBA00008535"/>
    </source>
</evidence>
<dbReference type="EMBL" id="JAZGQO010000005">
    <property type="protein sequence ID" value="KAK6186648.1"/>
    <property type="molecule type" value="Genomic_DNA"/>
</dbReference>
<dbReference type="Pfam" id="PF04548">
    <property type="entry name" value="AIG1"/>
    <property type="match status" value="1"/>
</dbReference>
<evidence type="ECO:0000256" key="4">
    <source>
        <dbReference type="SAM" id="Coils"/>
    </source>
</evidence>
<dbReference type="SUPFAM" id="SSF47986">
    <property type="entry name" value="DEATH domain"/>
    <property type="match status" value="1"/>
</dbReference>
<dbReference type="FunFam" id="3.40.50.300:FF:000366">
    <property type="entry name" value="GTPase, IMAP family member 2"/>
    <property type="match status" value="1"/>
</dbReference>
<dbReference type="InterPro" id="IPR006703">
    <property type="entry name" value="G_AIG1"/>
</dbReference>
<sequence>MQEIRVSIIGKTGVGKSALGNALLQRNTFKSQQKTTSVTSECGSGQRILQLNGVDTLLKVVDTPGLMDIGNSNKTIAKEIVKCINLLSPGPHLFLLVFRIDLRLLPEDIKVLEYFKNTFGELIDKFAVVVFTGKDLLDDRSEEDAMCEFRSQLSTFSDVFKQRRFATINNKDTTESKMKDVDRILQLLQTTIQNNGGDFYKNEMYEEAKILFEARIRDEEEDKQKALSERDQLKKEQDAMAQQIKHLQQLEEKRIQQEEILLKERKQWAGKIQQWTEEREKLIEDKRNKEIDLDKREMELKQKQKETEILRIQLLERERQSVQWFGSTSRRLYTDLASSSTYQHAFRRNEKRIHDGSDGNIVDTINMSSSKKLRYESSRERGKMLQEDEENIRHNFVFLLDNLTEPERLLDRMFGKLVFDTDDMEKIKDVKGKRDMTRELLNRLLDSGSDSYERFIDSLNEEGYKSVVEQLESNHESIYHRNQLMNIEMGDRHQLMLGGIDEHYDVSHSGIGDRSEIYKEYGEVDVMKVVVKKSNNTVILSKVKSGHQNVQIKEEITSGHQIKEIAHSVLNENQESVFNHELENEHEQEDPVKTTKLNTRPASQVELDADIQTTDDSPRDITVDTTDDQKAGKDDVVSPLVIKQEPEDDVVDPLVIKQESEDETYGVPEPTLLPLISRQDIVYNDDQGIPHYSHIILNVITNLKYRLVKIAGHHHLFSTDLDNHDQNVEGETCYIG</sequence>
<name>A0AAN8K6F0_PATCE</name>
<feature type="compositionally biased region" description="Basic and acidic residues" evidence="5">
    <location>
        <begin position="582"/>
        <end position="593"/>
    </location>
</feature>
<feature type="domain" description="CARD" evidence="6">
    <location>
        <begin position="384"/>
        <end position="474"/>
    </location>
</feature>
<dbReference type="GO" id="GO:0005525">
    <property type="term" value="F:GTP binding"/>
    <property type="evidence" value="ECO:0007669"/>
    <property type="project" value="UniProtKB-KW"/>
</dbReference>
<dbReference type="CDD" id="cd01671">
    <property type="entry name" value="CARD"/>
    <property type="match status" value="1"/>
</dbReference>
<comment type="caution">
    <text evidence="8">The sequence shown here is derived from an EMBL/GenBank/DDBJ whole genome shotgun (WGS) entry which is preliminary data.</text>
</comment>
<comment type="similarity">
    <text evidence="1">Belongs to the TRAFAC class TrmE-Era-EngA-EngB-Septin-like GTPase superfamily. AIG1/Toc34/Toc159-like paraseptin GTPase family. IAN subfamily.</text>
</comment>
<evidence type="ECO:0000259" key="7">
    <source>
        <dbReference type="PROSITE" id="PS51720"/>
    </source>
</evidence>
<dbReference type="Gene3D" id="3.40.50.300">
    <property type="entry name" value="P-loop containing nucleotide triphosphate hydrolases"/>
    <property type="match status" value="1"/>
</dbReference>
<evidence type="ECO:0000259" key="6">
    <source>
        <dbReference type="PROSITE" id="PS50209"/>
    </source>
</evidence>
<evidence type="ECO:0008006" key="10">
    <source>
        <dbReference type="Google" id="ProtNLM"/>
    </source>
</evidence>
<keyword evidence="9" id="KW-1185">Reference proteome</keyword>
<organism evidence="8 9">
    <name type="scientific">Patella caerulea</name>
    <name type="common">Rayed Mediterranean limpet</name>
    <dbReference type="NCBI Taxonomy" id="87958"/>
    <lineage>
        <taxon>Eukaryota</taxon>
        <taxon>Metazoa</taxon>
        <taxon>Spiralia</taxon>
        <taxon>Lophotrochozoa</taxon>
        <taxon>Mollusca</taxon>
        <taxon>Gastropoda</taxon>
        <taxon>Patellogastropoda</taxon>
        <taxon>Patelloidea</taxon>
        <taxon>Patellidae</taxon>
        <taxon>Patella</taxon>
    </lineage>
</organism>
<dbReference type="SUPFAM" id="SSF52540">
    <property type="entry name" value="P-loop containing nucleoside triphosphate hydrolases"/>
    <property type="match status" value="1"/>
</dbReference>
<dbReference type="InterPro" id="IPR045058">
    <property type="entry name" value="GIMA/IAN/Toc"/>
</dbReference>
<protein>
    <recommendedName>
        <fullName evidence="10">AIG1-type G domain-containing protein</fullName>
    </recommendedName>
</protein>
<dbReference type="InterPro" id="IPR011029">
    <property type="entry name" value="DEATH-like_dom_sf"/>
</dbReference>
<feature type="compositionally biased region" description="Basic and acidic residues" evidence="5">
    <location>
        <begin position="616"/>
        <end position="632"/>
    </location>
</feature>
<evidence type="ECO:0000313" key="9">
    <source>
        <dbReference type="Proteomes" id="UP001347796"/>
    </source>
</evidence>
<proteinExistence type="inferred from homology"/>
<evidence type="ECO:0000256" key="5">
    <source>
        <dbReference type="SAM" id="MobiDB-lite"/>
    </source>
</evidence>
<dbReference type="PANTHER" id="PTHR10903">
    <property type="entry name" value="GTPASE, IMAP FAMILY MEMBER-RELATED"/>
    <property type="match status" value="1"/>
</dbReference>